<dbReference type="InterPro" id="IPR006680">
    <property type="entry name" value="Amidohydro-rel"/>
</dbReference>
<protein>
    <submittedName>
        <fullName evidence="2">Imidazolonepropionase</fullName>
    </submittedName>
</protein>
<dbReference type="InterPro" id="IPR051781">
    <property type="entry name" value="Metallo-dep_Hydrolase"/>
</dbReference>
<dbReference type="Pfam" id="PF01979">
    <property type="entry name" value="Amidohydro_1"/>
    <property type="match status" value="1"/>
</dbReference>
<dbReference type="EMBL" id="OBDY01000003">
    <property type="protein sequence ID" value="SNY28146.1"/>
    <property type="molecule type" value="Genomic_DNA"/>
</dbReference>
<name>A0A285H040_9ACTN</name>
<keyword evidence="3" id="KW-1185">Reference proteome</keyword>
<dbReference type="InterPro" id="IPR011059">
    <property type="entry name" value="Metal-dep_hydrolase_composite"/>
</dbReference>
<organism evidence="2 3">
    <name type="scientific">Paractinoplanes atraurantiacus</name>
    <dbReference type="NCBI Taxonomy" id="1036182"/>
    <lineage>
        <taxon>Bacteria</taxon>
        <taxon>Bacillati</taxon>
        <taxon>Actinomycetota</taxon>
        <taxon>Actinomycetes</taxon>
        <taxon>Micromonosporales</taxon>
        <taxon>Micromonosporaceae</taxon>
        <taxon>Paractinoplanes</taxon>
    </lineage>
</organism>
<proteinExistence type="predicted"/>
<evidence type="ECO:0000259" key="1">
    <source>
        <dbReference type="Pfam" id="PF01979"/>
    </source>
</evidence>
<dbReference type="InterPro" id="IPR032466">
    <property type="entry name" value="Metal_Hydrolase"/>
</dbReference>
<dbReference type="PANTHER" id="PTHR43135:SF3">
    <property type="entry name" value="ALPHA-D-RIBOSE 1-METHYLPHOSPHONATE 5-TRIPHOSPHATE DIPHOSPHATASE"/>
    <property type="match status" value="1"/>
</dbReference>
<reference evidence="2 3" key="1">
    <citation type="submission" date="2017-09" db="EMBL/GenBank/DDBJ databases">
        <authorList>
            <person name="Ehlers B."/>
            <person name="Leendertz F.H."/>
        </authorList>
    </citation>
    <scope>NUCLEOTIDE SEQUENCE [LARGE SCALE GENOMIC DNA]</scope>
    <source>
        <strain evidence="2 3">CGMCC 4.6857</strain>
    </source>
</reference>
<dbReference type="SUPFAM" id="SSF51556">
    <property type="entry name" value="Metallo-dependent hydrolases"/>
    <property type="match status" value="1"/>
</dbReference>
<gene>
    <name evidence="2" type="ORF">SAMN05421748_10333</name>
</gene>
<feature type="domain" description="Amidohydrolase-related" evidence="1">
    <location>
        <begin position="52"/>
        <end position="385"/>
    </location>
</feature>
<dbReference type="SMR" id="A0A285H040"/>
<dbReference type="AlphaFoldDB" id="A0A285H040"/>
<dbReference type="GO" id="GO:0016810">
    <property type="term" value="F:hydrolase activity, acting on carbon-nitrogen (but not peptide) bonds"/>
    <property type="evidence" value="ECO:0007669"/>
    <property type="project" value="InterPro"/>
</dbReference>
<dbReference type="Gene3D" id="3.20.20.140">
    <property type="entry name" value="Metal-dependent hydrolases"/>
    <property type="match status" value="1"/>
</dbReference>
<dbReference type="RefSeq" id="WP_097319280.1">
    <property type="nucleotide sequence ID" value="NZ_OBDY01000003.1"/>
</dbReference>
<dbReference type="OrthoDB" id="3514520at2"/>
<sequence>MEAFRADTAFDGERLMTGGALVIVRDGVIAGVQPASAAAPDGCPVTHLPVTTLLPGLIDAHSHLCGNDQPDALDRLPGLSADEIDQTIEAALAAQLAAGVTAVRDLGDHQWSVVDRHRDRPRGPAVVAAGPPITSPGGHCAAMGGEASGIDALRRAVRERAERGADLVKVMTSGGVMTPGTDIRACQFSLGELRAVVDEAHRLGLPVTAHAHALAAVEQCVAAEVDGIEHCSCLTAGGMVTPPELAAAIAAAGIVVGPTLGHDLDALAALPPALMALAERVGVTLEQRLAQIGELHAAGVSFVSGVDSGINPVKRHGLLPTAIVELVAAGVTPAAALASATSKAAEVCGLADRTGRLRAGLQADLLIVDGDPTTDITAIQATRMVVSRSAPRGLSPGKSTEAVAR</sequence>
<dbReference type="Gene3D" id="2.30.40.10">
    <property type="entry name" value="Urease, subunit C, domain 1"/>
    <property type="match status" value="1"/>
</dbReference>
<dbReference type="PANTHER" id="PTHR43135">
    <property type="entry name" value="ALPHA-D-RIBOSE 1-METHYLPHOSPHONATE 5-TRIPHOSPHATE DIPHOSPHATASE"/>
    <property type="match status" value="1"/>
</dbReference>
<dbReference type="Proteomes" id="UP000219612">
    <property type="component" value="Unassembled WGS sequence"/>
</dbReference>
<dbReference type="SUPFAM" id="SSF51338">
    <property type="entry name" value="Composite domain of metallo-dependent hydrolases"/>
    <property type="match status" value="1"/>
</dbReference>
<evidence type="ECO:0000313" key="2">
    <source>
        <dbReference type="EMBL" id="SNY28146.1"/>
    </source>
</evidence>
<accession>A0A285H040</accession>
<evidence type="ECO:0000313" key="3">
    <source>
        <dbReference type="Proteomes" id="UP000219612"/>
    </source>
</evidence>